<keyword evidence="1" id="KW-1133">Transmembrane helix</keyword>
<sequence>MTEYQTIRLKPLEGFFNHLYRSFASKACFIVPVFLMQIILSLKEVTALMANSDTLLLNFKEKTKNLTMDI</sequence>
<feature type="transmembrane region" description="Helical" evidence="1">
    <location>
        <begin position="20"/>
        <end position="42"/>
    </location>
</feature>
<evidence type="ECO:0000313" key="2">
    <source>
        <dbReference type="EMBL" id="MCZ4222976.1"/>
    </source>
</evidence>
<proteinExistence type="predicted"/>
<dbReference type="RefSeq" id="WP_269414779.1">
    <property type="nucleotide sequence ID" value="NZ_JAPWGL010000002.1"/>
</dbReference>
<reference evidence="2" key="1">
    <citation type="submission" date="2022-12" db="EMBL/GenBank/DDBJ databases">
        <title>Genome sequence of SJ11.</title>
        <authorList>
            <person name="Woo H."/>
        </authorList>
    </citation>
    <scope>NUCLEOTIDE SEQUENCE</scope>
    <source>
        <strain evidence="2">SJ11</strain>
    </source>
</reference>
<name>A0ABT4KW48_9SPHI</name>
<evidence type="ECO:0000313" key="3">
    <source>
        <dbReference type="Proteomes" id="UP001144341"/>
    </source>
</evidence>
<gene>
    <name evidence="2" type="ORF">O0931_06660</name>
</gene>
<accession>A0ABT4KW48</accession>
<keyword evidence="1" id="KW-0472">Membrane</keyword>
<organism evidence="2 3">
    <name type="scientific">Pedobacter rhodius</name>
    <dbReference type="NCBI Taxonomy" id="3004098"/>
    <lineage>
        <taxon>Bacteria</taxon>
        <taxon>Pseudomonadati</taxon>
        <taxon>Bacteroidota</taxon>
        <taxon>Sphingobacteriia</taxon>
        <taxon>Sphingobacteriales</taxon>
        <taxon>Sphingobacteriaceae</taxon>
        <taxon>Pedobacter</taxon>
    </lineage>
</organism>
<protein>
    <recommendedName>
        <fullName evidence="4">ABC transporter permease</fullName>
    </recommendedName>
</protein>
<evidence type="ECO:0000256" key="1">
    <source>
        <dbReference type="SAM" id="Phobius"/>
    </source>
</evidence>
<keyword evidence="1" id="KW-0812">Transmembrane</keyword>
<dbReference type="Proteomes" id="UP001144341">
    <property type="component" value="Unassembled WGS sequence"/>
</dbReference>
<keyword evidence="3" id="KW-1185">Reference proteome</keyword>
<evidence type="ECO:0008006" key="4">
    <source>
        <dbReference type="Google" id="ProtNLM"/>
    </source>
</evidence>
<comment type="caution">
    <text evidence="2">The sequence shown here is derived from an EMBL/GenBank/DDBJ whole genome shotgun (WGS) entry which is preliminary data.</text>
</comment>
<dbReference type="EMBL" id="JAPWGL010000002">
    <property type="protein sequence ID" value="MCZ4222976.1"/>
    <property type="molecule type" value="Genomic_DNA"/>
</dbReference>